<dbReference type="PANTHER" id="PTHR30204">
    <property type="entry name" value="REDOX-CYCLING DRUG-SENSING TRANSCRIPTIONAL ACTIVATOR SOXR"/>
    <property type="match status" value="1"/>
</dbReference>
<keyword evidence="2" id="KW-0175">Coiled coil</keyword>
<dbReference type="GO" id="GO:0003700">
    <property type="term" value="F:DNA-binding transcription factor activity"/>
    <property type="evidence" value="ECO:0007669"/>
    <property type="project" value="InterPro"/>
</dbReference>
<dbReference type="Gene3D" id="1.10.1660.10">
    <property type="match status" value="1"/>
</dbReference>
<dbReference type="InterPro" id="IPR047057">
    <property type="entry name" value="MerR_fam"/>
</dbReference>
<dbReference type="PROSITE" id="PS50937">
    <property type="entry name" value="HTH_MERR_2"/>
    <property type="match status" value="1"/>
</dbReference>
<gene>
    <name evidence="4" type="ORF">P0Y55_14315</name>
</gene>
<dbReference type="Pfam" id="PF13411">
    <property type="entry name" value="MerR_1"/>
    <property type="match status" value="1"/>
</dbReference>
<dbReference type="InterPro" id="IPR009061">
    <property type="entry name" value="DNA-bd_dom_put_sf"/>
</dbReference>
<keyword evidence="1" id="KW-0238">DNA-binding</keyword>
<feature type="domain" description="HTH merR-type" evidence="3">
    <location>
        <begin position="3"/>
        <end position="72"/>
    </location>
</feature>
<evidence type="ECO:0000313" key="4">
    <source>
        <dbReference type="EMBL" id="WEK56397.1"/>
    </source>
</evidence>
<dbReference type="CDD" id="cd01109">
    <property type="entry name" value="HTH_YyaN"/>
    <property type="match status" value="1"/>
</dbReference>
<name>A0AA95F2C8_9BACL</name>
<proteinExistence type="predicted"/>
<dbReference type="GO" id="GO:0003677">
    <property type="term" value="F:DNA binding"/>
    <property type="evidence" value="ECO:0007669"/>
    <property type="project" value="UniProtKB-KW"/>
</dbReference>
<evidence type="ECO:0000313" key="5">
    <source>
        <dbReference type="Proteomes" id="UP001178662"/>
    </source>
</evidence>
<protein>
    <submittedName>
        <fullName evidence="4">MerR family transcriptional regulator</fullName>
    </submittedName>
</protein>
<dbReference type="PANTHER" id="PTHR30204:SF83">
    <property type="entry name" value="TRANSCRIPTIONAL REGULATOR, MERR FAMILY"/>
    <property type="match status" value="1"/>
</dbReference>
<dbReference type="AlphaFoldDB" id="A0AA95F2C8"/>
<evidence type="ECO:0000256" key="2">
    <source>
        <dbReference type="SAM" id="Coils"/>
    </source>
</evidence>
<reference evidence="4" key="1">
    <citation type="submission" date="2023-03" db="EMBL/GenBank/DDBJ databases">
        <title>Andean soil-derived lignocellulolytic bacterial consortium as a source of novel taxa and putative plastic-active enzymes.</title>
        <authorList>
            <person name="Diaz-Garcia L."/>
            <person name="Chuvochina M."/>
            <person name="Feuerriegel G."/>
            <person name="Bunk B."/>
            <person name="Sproer C."/>
            <person name="Streit W.R."/>
            <person name="Rodriguez L.M."/>
            <person name="Overmann J."/>
            <person name="Jimenez D.J."/>
        </authorList>
    </citation>
    <scope>NUCLEOTIDE SEQUENCE</scope>
    <source>
        <strain evidence="4">MAG 2441</strain>
    </source>
</reference>
<dbReference type="PRINTS" id="PR00040">
    <property type="entry name" value="HTHMERR"/>
</dbReference>
<feature type="coiled-coil region" evidence="2">
    <location>
        <begin position="96"/>
        <end position="123"/>
    </location>
</feature>
<accession>A0AA95F2C8</accession>
<keyword evidence="5" id="KW-1185">Reference proteome</keyword>
<dbReference type="InterPro" id="IPR000551">
    <property type="entry name" value="MerR-type_HTH_dom"/>
</dbReference>
<dbReference type="SUPFAM" id="SSF46955">
    <property type="entry name" value="Putative DNA-binding domain"/>
    <property type="match status" value="1"/>
</dbReference>
<dbReference type="SMART" id="SM00422">
    <property type="entry name" value="HTH_MERR"/>
    <property type="match status" value="1"/>
</dbReference>
<dbReference type="EMBL" id="CP119317">
    <property type="protein sequence ID" value="WEK56397.1"/>
    <property type="molecule type" value="Genomic_DNA"/>
</dbReference>
<organism evidence="4 5">
    <name type="scientific">Candidatus Cohnella colombiensis</name>
    <dbReference type="NCBI Taxonomy" id="3121368"/>
    <lineage>
        <taxon>Bacteria</taxon>
        <taxon>Bacillati</taxon>
        <taxon>Bacillota</taxon>
        <taxon>Bacilli</taxon>
        <taxon>Bacillales</taxon>
        <taxon>Paenibacillaceae</taxon>
        <taxon>Cohnella</taxon>
    </lineage>
</organism>
<sequence>MLLYSISKAAEMSGISSYTLRYYENIGLLPPPKRKNGGRRIYTDSDIQFMTFLKSLKETGMSLEDINEIVKDGCILEKIYSDMKTSQLTPSINKRVEILTKHLEKMEHKKKELEEVISATKGKLDTYYSILKEEVEVEVDRK</sequence>
<dbReference type="PROSITE" id="PS00552">
    <property type="entry name" value="HTH_MERR_1"/>
    <property type="match status" value="1"/>
</dbReference>
<evidence type="ECO:0000259" key="3">
    <source>
        <dbReference type="PROSITE" id="PS50937"/>
    </source>
</evidence>
<dbReference type="Proteomes" id="UP001178662">
    <property type="component" value="Chromosome"/>
</dbReference>
<evidence type="ECO:0000256" key="1">
    <source>
        <dbReference type="ARBA" id="ARBA00023125"/>
    </source>
</evidence>